<dbReference type="Gene3D" id="1.10.443.10">
    <property type="entry name" value="Intergrase catalytic core"/>
    <property type="match status" value="1"/>
</dbReference>
<organism evidence="7 8">
    <name type="scientific">[Clostridium] fimetarium</name>
    <dbReference type="NCBI Taxonomy" id="99656"/>
    <lineage>
        <taxon>Bacteria</taxon>
        <taxon>Bacillati</taxon>
        <taxon>Bacillota</taxon>
        <taxon>Clostridia</taxon>
        <taxon>Lachnospirales</taxon>
        <taxon>Lachnospiraceae</taxon>
    </lineage>
</organism>
<dbReference type="InterPro" id="IPR011010">
    <property type="entry name" value="DNA_brk_join_enz"/>
</dbReference>
<dbReference type="GO" id="GO:0003677">
    <property type="term" value="F:DNA binding"/>
    <property type="evidence" value="ECO:0007669"/>
    <property type="project" value="UniProtKB-KW"/>
</dbReference>
<dbReference type="InterPro" id="IPR010998">
    <property type="entry name" value="Integrase_recombinase_N"/>
</dbReference>
<accession>A0A1I0Q0Z6</accession>
<evidence type="ECO:0000256" key="4">
    <source>
        <dbReference type="ARBA" id="ARBA00023125"/>
    </source>
</evidence>
<dbReference type="AlphaFoldDB" id="A0A1I0Q0Z6"/>
<dbReference type="Gene3D" id="3.30.160.60">
    <property type="entry name" value="Classic Zinc Finger"/>
    <property type="match status" value="1"/>
</dbReference>
<evidence type="ECO:0000256" key="3">
    <source>
        <dbReference type="ARBA" id="ARBA00022908"/>
    </source>
</evidence>
<dbReference type="Gene3D" id="1.10.150.130">
    <property type="match status" value="1"/>
</dbReference>
<keyword evidence="8" id="KW-1185">Reference proteome</keyword>
<sequence>MGKNIDGKELGPGISQRSDKRYSARFVNSNGERKEFYDFKLAEVKRKLNDARYKDENGLAGNGKSVTVDKWFWVWLDTYKKDIVSPSTYRNYRARYNNSIKPKIGYMLLEKVRKNHCQTILNEMYDEEYSFGTTDQVKITLHALFDGAVEDRYILTNPSQGIKCKERDVEERRVLTIKEQKTFLEFAKNTAYYYVFLLILQTGLRCGEIGGLKFEDIDFDKKVLHVNRTMLQDKDKGGFYFGKPKTKSSVREIPLTDLAIEILKNQKKNNFKLRSASKVWVDNKEFNNLVFLTKNGNPVGNSTLNLSIIRIVTNINNNAKIEAKMNETDYIEFKHMYIHSLRHTYATRCIENNMKPKSLQKILGHSSITVTMDLYVHVTDDELANEVQRSSPQLIQVNGVKMA</sequence>
<dbReference type="InterPro" id="IPR050090">
    <property type="entry name" value="Tyrosine_recombinase_XerCD"/>
</dbReference>
<gene>
    <name evidence="7" type="ORF">SAMN05421659_106212</name>
</gene>
<dbReference type="GO" id="GO:0015074">
    <property type="term" value="P:DNA integration"/>
    <property type="evidence" value="ECO:0007669"/>
    <property type="project" value="UniProtKB-KW"/>
</dbReference>
<evidence type="ECO:0000313" key="7">
    <source>
        <dbReference type="EMBL" id="SEW20636.1"/>
    </source>
</evidence>
<dbReference type="STRING" id="99656.SAMN05421659_106212"/>
<dbReference type="Pfam" id="PF00589">
    <property type="entry name" value="Phage_integrase"/>
    <property type="match status" value="1"/>
</dbReference>
<dbReference type="GO" id="GO:0006310">
    <property type="term" value="P:DNA recombination"/>
    <property type="evidence" value="ECO:0007669"/>
    <property type="project" value="UniProtKB-KW"/>
</dbReference>
<dbReference type="PANTHER" id="PTHR30349:SF41">
    <property type="entry name" value="INTEGRASE_RECOMBINASE PROTEIN MJ0367-RELATED"/>
    <property type="match status" value="1"/>
</dbReference>
<keyword evidence="5" id="KW-0233">DNA recombination</keyword>
<evidence type="ECO:0000313" key="8">
    <source>
        <dbReference type="Proteomes" id="UP000199701"/>
    </source>
</evidence>
<dbReference type="InterPro" id="IPR013762">
    <property type="entry name" value="Integrase-like_cat_sf"/>
</dbReference>
<feature type="domain" description="Tyr recombinase" evidence="6">
    <location>
        <begin position="170"/>
        <end position="388"/>
    </location>
</feature>
<evidence type="ECO:0000256" key="5">
    <source>
        <dbReference type="ARBA" id="ARBA00023172"/>
    </source>
</evidence>
<dbReference type="CDD" id="cd01189">
    <property type="entry name" value="INT_ICEBs1_C_like"/>
    <property type="match status" value="1"/>
</dbReference>
<dbReference type="PANTHER" id="PTHR30349">
    <property type="entry name" value="PHAGE INTEGRASE-RELATED"/>
    <property type="match status" value="1"/>
</dbReference>
<comment type="function">
    <text evidence="1">Site-specific tyrosine recombinase, which acts by catalyzing the cutting and rejoining of the recombining DNA molecules.</text>
</comment>
<dbReference type="Pfam" id="PF14659">
    <property type="entry name" value="Phage_int_SAM_3"/>
    <property type="match status" value="1"/>
</dbReference>
<dbReference type="InterPro" id="IPR004107">
    <property type="entry name" value="Integrase_SAM-like_N"/>
</dbReference>
<dbReference type="OrthoDB" id="111144at2"/>
<dbReference type="RefSeq" id="WP_092453432.1">
    <property type="nucleotide sequence ID" value="NZ_FOJI01000006.1"/>
</dbReference>
<dbReference type="SUPFAM" id="SSF56349">
    <property type="entry name" value="DNA breaking-rejoining enzymes"/>
    <property type="match status" value="1"/>
</dbReference>
<protein>
    <submittedName>
        <fullName evidence="7">Site-specific recombinase XerD</fullName>
    </submittedName>
</protein>
<keyword evidence="4" id="KW-0238">DNA-binding</keyword>
<name>A0A1I0Q0Z6_9FIRM</name>
<keyword evidence="3" id="KW-0229">DNA integration</keyword>
<reference evidence="7 8" key="1">
    <citation type="submission" date="2016-10" db="EMBL/GenBank/DDBJ databases">
        <authorList>
            <person name="de Groot N.N."/>
        </authorList>
    </citation>
    <scope>NUCLEOTIDE SEQUENCE [LARGE SCALE GENOMIC DNA]</scope>
    <source>
        <strain evidence="7 8">DSM 9179</strain>
    </source>
</reference>
<comment type="similarity">
    <text evidence="2">Belongs to the 'phage' integrase family.</text>
</comment>
<dbReference type="InterPro" id="IPR002104">
    <property type="entry name" value="Integrase_catalytic"/>
</dbReference>
<dbReference type="PROSITE" id="PS51898">
    <property type="entry name" value="TYR_RECOMBINASE"/>
    <property type="match status" value="1"/>
</dbReference>
<proteinExistence type="inferred from homology"/>
<evidence type="ECO:0000259" key="6">
    <source>
        <dbReference type="PROSITE" id="PS51898"/>
    </source>
</evidence>
<evidence type="ECO:0000256" key="2">
    <source>
        <dbReference type="ARBA" id="ARBA00008857"/>
    </source>
</evidence>
<dbReference type="Proteomes" id="UP000199701">
    <property type="component" value="Unassembled WGS sequence"/>
</dbReference>
<dbReference type="EMBL" id="FOJI01000006">
    <property type="protein sequence ID" value="SEW20636.1"/>
    <property type="molecule type" value="Genomic_DNA"/>
</dbReference>
<evidence type="ECO:0000256" key="1">
    <source>
        <dbReference type="ARBA" id="ARBA00003283"/>
    </source>
</evidence>